<dbReference type="EMBL" id="LAVV01009417">
    <property type="protein sequence ID" value="KNZ50625.1"/>
    <property type="molecule type" value="Genomic_DNA"/>
</dbReference>
<dbReference type="AlphaFoldDB" id="A0A0L6US08"/>
<protein>
    <submittedName>
        <fullName evidence="1">Uncharacterized protein</fullName>
    </submittedName>
</protein>
<reference evidence="1 2" key="1">
    <citation type="submission" date="2015-08" db="EMBL/GenBank/DDBJ databases">
        <title>Next Generation Sequencing and Analysis of the Genome of Puccinia sorghi L Schw, the Causal Agent of Maize Common Rust.</title>
        <authorList>
            <person name="Rochi L."/>
            <person name="Burguener G."/>
            <person name="Darino M."/>
            <person name="Turjanski A."/>
            <person name="Kreff E."/>
            <person name="Dieguez M.J."/>
            <person name="Sacco F."/>
        </authorList>
    </citation>
    <scope>NUCLEOTIDE SEQUENCE [LARGE SCALE GENOMIC DNA]</scope>
    <source>
        <strain evidence="1 2">RO10H11247</strain>
    </source>
</reference>
<proteinExistence type="predicted"/>
<evidence type="ECO:0000313" key="2">
    <source>
        <dbReference type="Proteomes" id="UP000037035"/>
    </source>
</evidence>
<dbReference type="OrthoDB" id="2517319at2759"/>
<evidence type="ECO:0000313" key="1">
    <source>
        <dbReference type="EMBL" id="KNZ50625.1"/>
    </source>
</evidence>
<sequence>MPISQGRVTLLSEGWTTKMSHYTEGTISGFSHIHMPIPDCCPVSTDLRPSYSYEPFKRQTNPSSIAQAVCSFQHLENQADCTGEALSFNLPNSLPKAEIRCNICTQRKSTQRNSLSKSDRIEKKLEIITADIIGPFEVDTFNKGSFLLTISHQSHHMKLSEGKNPRLTTRSFLNGIGGLL</sequence>
<dbReference type="VEuPathDB" id="FungiDB:VP01_4323g1"/>
<dbReference type="Proteomes" id="UP000037035">
    <property type="component" value="Unassembled WGS sequence"/>
</dbReference>
<keyword evidence="2" id="KW-1185">Reference proteome</keyword>
<accession>A0A0L6US08</accession>
<comment type="caution">
    <text evidence="1">The sequence shown here is derived from an EMBL/GenBank/DDBJ whole genome shotgun (WGS) entry which is preliminary data.</text>
</comment>
<gene>
    <name evidence="1" type="ORF">VP01_4323g1</name>
</gene>
<name>A0A0L6US08_9BASI</name>
<organism evidence="1 2">
    <name type="scientific">Puccinia sorghi</name>
    <dbReference type="NCBI Taxonomy" id="27349"/>
    <lineage>
        <taxon>Eukaryota</taxon>
        <taxon>Fungi</taxon>
        <taxon>Dikarya</taxon>
        <taxon>Basidiomycota</taxon>
        <taxon>Pucciniomycotina</taxon>
        <taxon>Pucciniomycetes</taxon>
        <taxon>Pucciniales</taxon>
        <taxon>Pucciniaceae</taxon>
        <taxon>Puccinia</taxon>
    </lineage>
</organism>